<dbReference type="RefSeq" id="WP_099903573.1">
    <property type="nucleotide sequence ID" value="NZ_BPQJ01000032.1"/>
</dbReference>
<evidence type="ECO:0000313" key="2">
    <source>
        <dbReference type="Proteomes" id="UP001055286"/>
    </source>
</evidence>
<dbReference type="AlphaFoldDB" id="A0AA37HF88"/>
<accession>A0AA37HF88</accession>
<protein>
    <submittedName>
        <fullName evidence="1">Uncharacterized protein</fullName>
    </submittedName>
</protein>
<comment type="caution">
    <text evidence="1">The sequence shown here is derived from an EMBL/GenBank/DDBJ whole genome shotgun (WGS) entry which is preliminary data.</text>
</comment>
<name>A0AA37HF88_9HYPH</name>
<organism evidence="1 2">
    <name type="scientific">Methylobacterium frigidaeris</name>
    <dbReference type="NCBI Taxonomy" id="2038277"/>
    <lineage>
        <taxon>Bacteria</taxon>
        <taxon>Pseudomonadati</taxon>
        <taxon>Pseudomonadota</taxon>
        <taxon>Alphaproteobacteria</taxon>
        <taxon>Hyphomicrobiales</taxon>
        <taxon>Methylobacteriaceae</taxon>
        <taxon>Methylobacterium</taxon>
    </lineage>
</organism>
<reference evidence="1" key="2">
    <citation type="submission" date="2021-08" db="EMBL/GenBank/DDBJ databases">
        <authorList>
            <person name="Tani A."/>
            <person name="Ola A."/>
            <person name="Ogura Y."/>
            <person name="Katsura K."/>
            <person name="Hayashi T."/>
        </authorList>
    </citation>
    <scope>NUCLEOTIDE SEQUENCE</scope>
    <source>
        <strain evidence="1">JCM 32048</strain>
    </source>
</reference>
<reference evidence="1" key="1">
    <citation type="journal article" date="2016" name="Front. Microbiol.">
        <title>Genome Sequence of the Piezophilic, Mesophilic Sulfate-Reducing Bacterium Desulfovibrio indicus J2T.</title>
        <authorList>
            <person name="Cao J."/>
            <person name="Maignien L."/>
            <person name="Shao Z."/>
            <person name="Alain K."/>
            <person name="Jebbar M."/>
        </authorList>
    </citation>
    <scope>NUCLEOTIDE SEQUENCE</scope>
    <source>
        <strain evidence="1">JCM 32048</strain>
    </source>
</reference>
<dbReference type="EMBL" id="BPQJ01000032">
    <property type="protein sequence ID" value="GJD64936.1"/>
    <property type="molecule type" value="Genomic_DNA"/>
</dbReference>
<proteinExistence type="predicted"/>
<gene>
    <name evidence="1" type="ORF">MPEAHAMD_5122</name>
</gene>
<dbReference type="Proteomes" id="UP001055286">
    <property type="component" value="Unassembled WGS sequence"/>
</dbReference>
<evidence type="ECO:0000313" key="1">
    <source>
        <dbReference type="EMBL" id="GJD64936.1"/>
    </source>
</evidence>
<keyword evidence="2" id="KW-1185">Reference proteome</keyword>
<sequence length="76" mass="8313">MNAVIDGPFVRRAALTDLRSNLAETRQAVRNAVVSRDDAQIAKQRESYESFFATVIERIDACRASGTSVPSPTSMP</sequence>